<organism evidence="1 2">
    <name type="scientific">Engystomops pustulosus</name>
    <name type="common">Tungara frog</name>
    <name type="synonym">Physalaemus pustulosus</name>
    <dbReference type="NCBI Taxonomy" id="76066"/>
    <lineage>
        <taxon>Eukaryota</taxon>
        <taxon>Metazoa</taxon>
        <taxon>Chordata</taxon>
        <taxon>Craniata</taxon>
        <taxon>Vertebrata</taxon>
        <taxon>Euteleostomi</taxon>
        <taxon>Amphibia</taxon>
        <taxon>Batrachia</taxon>
        <taxon>Anura</taxon>
        <taxon>Neobatrachia</taxon>
        <taxon>Hyloidea</taxon>
        <taxon>Leptodactylidae</taxon>
        <taxon>Leiuperinae</taxon>
        <taxon>Engystomops</taxon>
    </lineage>
</organism>
<keyword evidence="2" id="KW-1185">Reference proteome</keyword>
<proteinExistence type="predicted"/>
<name>A0AAV7DII1_ENGPU</name>
<sequence>MMSRCNLQKHGGALLCTNHYTQDGNVQPSYCSRRRRILRPRDKRAFVRKMAFRVVAAYQTCRMSLYPICKFHLL</sequence>
<comment type="caution">
    <text evidence="1">The sequence shown here is derived from an EMBL/GenBank/DDBJ whole genome shotgun (WGS) entry which is preliminary data.</text>
</comment>
<dbReference type="EMBL" id="WNYA01000001">
    <property type="protein sequence ID" value="KAG8597313.1"/>
    <property type="molecule type" value="Genomic_DNA"/>
</dbReference>
<evidence type="ECO:0000313" key="2">
    <source>
        <dbReference type="Proteomes" id="UP000824782"/>
    </source>
</evidence>
<dbReference type="Proteomes" id="UP000824782">
    <property type="component" value="Unassembled WGS sequence"/>
</dbReference>
<dbReference type="AlphaFoldDB" id="A0AAV7DII1"/>
<gene>
    <name evidence="1" type="ORF">GDO81_002245</name>
</gene>
<evidence type="ECO:0000313" key="1">
    <source>
        <dbReference type="EMBL" id="KAG8597313.1"/>
    </source>
</evidence>
<accession>A0AAV7DII1</accession>
<reference evidence="1" key="1">
    <citation type="thesis" date="2020" institute="ProQuest LLC" country="789 East Eisenhower Parkway, Ann Arbor, MI, USA">
        <title>Comparative Genomics and Chromosome Evolution.</title>
        <authorList>
            <person name="Mudd A.B."/>
        </authorList>
    </citation>
    <scope>NUCLEOTIDE SEQUENCE</scope>
    <source>
        <strain evidence="1">237g6f4</strain>
        <tissue evidence="1">Blood</tissue>
    </source>
</reference>
<protein>
    <submittedName>
        <fullName evidence="1">Uncharacterized protein</fullName>
    </submittedName>
</protein>